<proteinExistence type="inferred from homology"/>
<dbReference type="Proteomes" id="UP000242188">
    <property type="component" value="Unassembled WGS sequence"/>
</dbReference>
<dbReference type="GO" id="GO:0045746">
    <property type="term" value="P:negative regulation of Notch signaling pathway"/>
    <property type="evidence" value="ECO:0007669"/>
    <property type="project" value="TreeGrafter"/>
</dbReference>
<evidence type="ECO:0000256" key="5">
    <source>
        <dbReference type="ARBA" id="ARBA00014447"/>
    </source>
</evidence>
<comment type="similarity">
    <text evidence="3">Belongs to the RITA family.</text>
</comment>
<dbReference type="AlphaFoldDB" id="A0A210Q8Z0"/>
<evidence type="ECO:0000256" key="2">
    <source>
        <dbReference type="ARBA" id="ARBA00004496"/>
    </source>
</evidence>
<protein>
    <recommendedName>
        <fullName evidence="5">RBPJ-interacting and tubulin-associated protein 1</fullName>
    </recommendedName>
    <alternativeName>
        <fullName evidence="11">RBPJ-interacting and tubulin-associated protein</fullName>
    </alternativeName>
</protein>
<evidence type="ECO:0000256" key="8">
    <source>
        <dbReference type="ARBA" id="ARBA00022976"/>
    </source>
</evidence>
<dbReference type="GO" id="GO:0007399">
    <property type="term" value="P:nervous system development"/>
    <property type="evidence" value="ECO:0007669"/>
    <property type="project" value="UniProtKB-KW"/>
</dbReference>
<dbReference type="PANTHER" id="PTHR34917:SF1">
    <property type="entry name" value="RBPJ-INTERACTING AND TUBULIN-ASSOCIATED PROTEIN 1"/>
    <property type="match status" value="1"/>
</dbReference>
<name>A0A210Q8Z0_MIZYE</name>
<evidence type="ECO:0000256" key="12">
    <source>
        <dbReference type="SAM" id="MobiDB-lite"/>
    </source>
</evidence>
<dbReference type="EMBL" id="NEDP02004556">
    <property type="protein sequence ID" value="OWF45207.1"/>
    <property type="molecule type" value="Genomic_DNA"/>
</dbReference>
<evidence type="ECO:0000256" key="1">
    <source>
        <dbReference type="ARBA" id="ARBA00004123"/>
    </source>
</evidence>
<keyword evidence="9" id="KW-0539">Nucleus</keyword>
<sequence length="231" mass="25813">MADTFVITGSRPPSARSRSRQSHVSYSRPKSGYHKVAESSDADELLFGSDNYSSHSHVRPTDHFQHPTQSSYHHSVQGSTGSLWAQPVPVIKEKKHRPLLWAPSNPTSAGSHSSRESFSLKPSHTTLESTKTKYRSMKHTPTYVDESLFGPRLEEPMFDAPWDEKKTKKPFLFSSTDYTKMTYGGQGSEVEPYSVDGRPPSRQGRRPASTRMRPCTVESVGGASTKTVWKP</sequence>
<keyword evidence="7" id="KW-0524">Neurogenesis</keyword>
<feature type="region of interest" description="Disordered" evidence="12">
    <location>
        <begin position="1"/>
        <end position="80"/>
    </location>
</feature>
<keyword evidence="6" id="KW-0963">Cytoplasm</keyword>
<evidence type="ECO:0000313" key="14">
    <source>
        <dbReference type="Proteomes" id="UP000242188"/>
    </source>
</evidence>
<evidence type="ECO:0000256" key="3">
    <source>
        <dbReference type="ARBA" id="ARBA00010906"/>
    </source>
</evidence>
<organism evidence="13 14">
    <name type="scientific">Mizuhopecten yessoensis</name>
    <name type="common">Japanese scallop</name>
    <name type="synonym">Patinopecten yessoensis</name>
    <dbReference type="NCBI Taxonomy" id="6573"/>
    <lineage>
        <taxon>Eukaryota</taxon>
        <taxon>Metazoa</taxon>
        <taxon>Spiralia</taxon>
        <taxon>Lophotrochozoa</taxon>
        <taxon>Mollusca</taxon>
        <taxon>Bivalvia</taxon>
        <taxon>Autobranchia</taxon>
        <taxon>Pteriomorphia</taxon>
        <taxon>Pectinida</taxon>
        <taxon>Pectinoidea</taxon>
        <taxon>Pectinidae</taxon>
        <taxon>Mizuhopecten</taxon>
    </lineage>
</organism>
<comment type="function">
    <text evidence="10">Tubulin-binding protein that acts as a negative regulator of Notch signaling pathway. Shuttles between the cytoplasm and the nucleus and mediates the nuclear export of RBPJ/RBPSUH, thereby preventing the interaction between RBPJ/RBPSUH and NICD product of Notch proteins (Notch intracellular domain), leading to down-regulate Notch-mediated transcription. May play a role in neurogenesis.</text>
</comment>
<keyword evidence="14" id="KW-1185">Reference proteome</keyword>
<dbReference type="GO" id="GO:0051168">
    <property type="term" value="P:nuclear export"/>
    <property type="evidence" value="ECO:0007669"/>
    <property type="project" value="InterPro"/>
</dbReference>
<evidence type="ECO:0000256" key="4">
    <source>
        <dbReference type="ARBA" id="ARBA00011667"/>
    </source>
</evidence>
<dbReference type="GO" id="GO:0005634">
    <property type="term" value="C:nucleus"/>
    <property type="evidence" value="ECO:0007669"/>
    <property type="project" value="UniProtKB-SubCell"/>
</dbReference>
<evidence type="ECO:0000256" key="11">
    <source>
        <dbReference type="ARBA" id="ARBA00031318"/>
    </source>
</evidence>
<evidence type="ECO:0000256" key="6">
    <source>
        <dbReference type="ARBA" id="ARBA00022490"/>
    </source>
</evidence>
<comment type="subunit">
    <text evidence="4">Interacts with RBPJ/RBPSUH.</text>
</comment>
<evidence type="ECO:0000256" key="10">
    <source>
        <dbReference type="ARBA" id="ARBA00024957"/>
    </source>
</evidence>
<dbReference type="GO" id="GO:0005737">
    <property type="term" value="C:cytoplasm"/>
    <property type="evidence" value="ECO:0007669"/>
    <property type="project" value="UniProtKB-SubCell"/>
</dbReference>
<feature type="compositionally biased region" description="Polar residues" evidence="12">
    <location>
        <begin position="66"/>
        <end position="80"/>
    </location>
</feature>
<dbReference type="GO" id="GO:0015631">
    <property type="term" value="F:tubulin binding"/>
    <property type="evidence" value="ECO:0007669"/>
    <property type="project" value="InterPro"/>
</dbReference>
<feature type="compositionally biased region" description="Polar residues" evidence="12">
    <location>
        <begin position="104"/>
        <end position="129"/>
    </location>
</feature>
<feature type="region of interest" description="Disordered" evidence="12">
    <location>
        <begin position="99"/>
        <end position="134"/>
    </location>
</feature>
<reference evidence="13 14" key="1">
    <citation type="journal article" date="2017" name="Nat. Ecol. Evol.">
        <title>Scallop genome provides insights into evolution of bilaterian karyotype and development.</title>
        <authorList>
            <person name="Wang S."/>
            <person name="Zhang J."/>
            <person name="Jiao W."/>
            <person name="Li J."/>
            <person name="Xun X."/>
            <person name="Sun Y."/>
            <person name="Guo X."/>
            <person name="Huan P."/>
            <person name="Dong B."/>
            <person name="Zhang L."/>
            <person name="Hu X."/>
            <person name="Sun X."/>
            <person name="Wang J."/>
            <person name="Zhao C."/>
            <person name="Wang Y."/>
            <person name="Wang D."/>
            <person name="Huang X."/>
            <person name="Wang R."/>
            <person name="Lv J."/>
            <person name="Li Y."/>
            <person name="Zhang Z."/>
            <person name="Liu B."/>
            <person name="Lu W."/>
            <person name="Hui Y."/>
            <person name="Liang J."/>
            <person name="Zhou Z."/>
            <person name="Hou R."/>
            <person name="Li X."/>
            <person name="Liu Y."/>
            <person name="Li H."/>
            <person name="Ning X."/>
            <person name="Lin Y."/>
            <person name="Zhao L."/>
            <person name="Xing Q."/>
            <person name="Dou J."/>
            <person name="Li Y."/>
            <person name="Mao J."/>
            <person name="Guo H."/>
            <person name="Dou H."/>
            <person name="Li T."/>
            <person name="Mu C."/>
            <person name="Jiang W."/>
            <person name="Fu Q."/>
            <person name="Fu X."/>
            <person name="Miao Y."/>
            <person name="Liu J."/>
            <person name="Yu Q."/>
            <person name="Li R."/>
            <person name="Liao H."/>
            <person name="Li X."/>
            <person name="Kong Y."/>
            <person name="Jiang Z."/>
            <person name="Chourrout D."/>
            <person name="Li R."/>
            <person name="Bao Z."/>
        </authorList>
    </citation>
    <scope>NUCLEOTIDE SEQUENCE [LARGE SCALE GENOMIC DNA]</scope>
    <source>
        <strain evidence="13 14">PY_sf001</strain>
    </source>
</reference>
<accession>A0A210Q8Z0</accession>
<gene>
    <name evidence="13" type="ORF">KP79_PYT23588</name>
</gene>
<dbReference type="GO" id="GO:0007219">
    <property type="term" value="P:Notch signaling pathway"/>
    <property type="evidence" value="ECO:0007669"/>
    <property type="project" value="UniProtKB-KW"/>
</dbReference>
<evidence type="ECO:0000256" key="7">
    <source>
        <dbReference type="ARBA" id="ARBA00022902"/>
    </source>
</evidence>
<dbReference type="STRING" id="6573.A0A210Q8Z0"/>
<feature type="region of interest" description="Disordered" evidence="12">
    <location>
        <begin position="183"/>
        <end position="231"/>
    </location>
</feature>
<feature type="compositionally biased region" description="Polar residues" evidence="12">
    <location>
        <begin position="222"/>
        <end position="231"/>
    </location>
</feature>
<dbReference type="PANTHER" id="PTHR34917">
    <property type="entry name" value="RBPJ-INTERACTING AND TUBULIN-ASSOCIATED PROTEIN 1"/>
    <property type="match status" value="1"/>
</dbReference>
<dbReference type="InterPro" id="IPR031418">
    <property type="entry name" value="RITA1"/>
</dbReference>
<dbReference type="Pfam" id="PF17066">
    <property type="entry name" value="RITA"/>
    <property type="match status" value="1"/>
</dbReference>
<evidence type="ECO:0000313" key="13">
    <source>
        <dbReference type="EMBL" id="OWF45207.1"/>
    </source>
</evidence>
<comment type="subcellular location">
    <subcellularLocation>
        <location evidence="2">Cytoplasm</location>
    </subcellularLocation>
    <subcellularLocation>
        <location evidence="1">Nucleus</location>
    </subcellularLocation>
</comment>
<keyword evidence="8" id="KW-0914">Notch signaling pathway</keyword>
<evidence type="ECO:0000256" key="9">
    <source>
        <dbReference type="ARBA" id="ARBA00023242"/>
    </source>
</evidence>
<comment type="caution">
    <text evidence="13">The sequence shown here is derived from an EMBL/GenBank/DDBJ whole genome shotgun (WGS) entry which is preliminary data.</text>
</comment>